<dbReference type="InterPro" id="IPR014284">
    <property type="entry name" value="RNA_pol_sigma-70_dom"/>
</dbReference>
<dbReference type="Pfam" id="PF20239">
    <property type="entry name" value="DUF6596"/>
    <property type="match status" value="1"/>
</dbReference>
<dbReference type="RefSeq" id="WP_344977106.1">
    <property type="nucleotide sequence ID" value="NZ_BAABFN010000002.1"/>
</dbReference>
<dbReference type="InterPro" id="IPR046531">
    <property type="entry name" value="DUF6596"/>
</dbReference>
<dbReference type="Proteomes" id="UP001501207">
    <property type="component" value="Unassembled WGS sequence"/>
</dbReference>
<dbReference type="NCBIfam" id="TIGR02937">
    <property type="entry name" value="sigma70-ECF"/>
    <property type="match status" value="1"/>
</dbReference>
<evidence type="ECO:0000313" key="3">
    <source>
        <dbReference type="EMBL" id="GAA4306396.1"/>
    </source>
</evidence>
<sequence>MEENELLPHLFRTEYRKIVSVLCSLFGIEHIETAEDIVSDTFLTAAELWGMKGLPANPAAWLYTVAKNKTRDHLRRDKLFAQKIAVDIKNDAPLSEDISIDLSDRNIEDSQLAMMFAVCHPSVSTEAQIALALNLLCGFGAEEIADAFLTHKETVYKRLKRAKEKLRAENVKIAQPTQPEVSSRLDTVLTTLYLLFNEGYYSASRNTLLRKDLCAEAMRLTLLLLQNKHTGNPAVSALLALMCFHASRFEARTDRDGEIILYEDQDITLWDHELIKKGEYYLNLASQGSRLSRYHLEAAIAYWHTHKDDTPEKWENILQLYNQLLQMEYSPIAALNRTYALSRANGKEEALVAAAQLDLKDHHLYHLLLGHLYEEIDNEKALQHFHTALRLTRSDPEKTAIGKNIIRLSGAREV</sequence>
<dbReference type="InterPro" id="IPR013324">
    <property type="entry name" value="RNA_pol_sigma_r3/r4-like"/>
</dbReference>
<dbReference type="EMBL" id="BAABFN010000002">
    <property type="protein sequence ID" value="GAA4306396.1"/>
    <property type="molecule type" value="Genomic_DNA"/>
</dbReference>
<name>A0ABP8FLK3_9BACT</name>
<evidence type="ECO:0000313" key="4">
    <source>
        <dbReference type="Proteomes" id="UP001501207"/>
    </source>
</evidence>
<proteinExistence type="predicted"/>
<reference evidence="4" key="1">
    <citation type="journal article" date="2019" name="Int. J. Syst. Evol. Microbiol.">
        <title>The Global Catalogue of Microorganisms (GCM) 10K type strain sequencing project: providing services to taxonomists for standard genome sequencing and annotation.</title>
        <authorList>
            <consortium name="The Broad Institute Genomics Platform"/>
            <consortium name="The Broad Institute Genome Sequencing Center for Infectious Disease"/>
            <person name="Wu L."/>
            <person name="Ma J."/>
        </authorList>
    </citation>
    <scope>NUCLEOTIDE SEQUENCE [LARGE SCALE GENOMIC DNA]</scope>
    <source>
        <strain evidence="4">JCM 17664</strain>
    </source>
</reference>
<evidence type="ECO:0000259" key="2">
    <source>
        <dbReference type="Pfam" id="PF20239"/>
    </source>
</evidence>
<accession>A0ABP8FLK3</accession>
<protein>
    <submittedName>
        <fullName evidence="3">Sigma-70 family RNA polymerase sigma factor</fullName>
    </submittedName>
</protein>
<keyword evidence="4" id="KW-1185">Reference proteome</keyword>
<feature type="domain" description="DUF6596" evidence="2">
    <location>
        <begin position="184"/>
        <end position="285"/>
    </location>
</feature>
<evidence type="ECO:0000259" key="1">
    <source>
        <dbReference type="Pfam" id="PF04542"/>
    </source>
</evidence>
<dbReference type="InterPro" id="IPR013325">
    <property type="entry name" value="RNA_pol_sigma_r2"/>
</dbReference>
<feature type="domain" description="RNA polymerase sigma-70 region 2" evidence="1">
    <location>
        <begin position="10"/>
        <end position="78"/>
    </location>
</feature>
<dbReference type="Gene3D" id="1.10.1740.10">
    <property type="match status" value="1"/>
</dbReference>
<dbReference type="Pfam" id="PF04542">
    <property type="entry name" value="Sigma70_r2"/>
    <property type="match status" value="1"/>
</dbReference>
<dbReference type="SUPFAM" id="SSF88946">
    <property type="entry name" value="Sigma2 domain of RNA polymerase sigma factors"/>
    <property type="match status" value="1"/>
</dbReference>
<gene>
    <name evidence="3" type="ORF">GCM10023143_12300</name>
</gene>
<dbReference type="PANTHER" id="PTHR47756">
    <property type="entry name" value="BLL6612 PROTEIN-RELATED"/>
    <property type="match status" value="1"/>
</dbReference>
<dbReference type="InterPro" id="IPR007627">
    <property type="entry name" value="RNA_pol_sigma70_r2"/>
</dbReference>
<comment type="caution">
    <text evidence="3">The sequence shown here is derived from an EMBL/GenBank/DDBJ whole genome shotgun (WGS) entry which is preliminary data.</text>
</comment>
<organism evidence="3 4">
    <name type="scientific">Compostibacter hankyongensis</name>
    <dbReference type="NCBI Taxonomy" id="1007089"/>
    <lineage>
        <taxon>Bacteria</taxon>
        <taxon>Pseudomonadati</taxon>
        <taxon>Bacteroidota</taxon>
        <taxon>Chitinophagia</taxon>
        <taxon>Chitinophagales</taxon>
        <taxon>Chitinophagaceae</taxon>
        <taxon>Compostibacter</taxon>
    </lineage>
</organism>
<dbReference type="PANTHER" id="PTHR47756:SF2">
    <property type="entry name" value="BLL6612 PROTEIN"/>
    <property type="match status" value="1"/>
</dbReference>
<dbReference type="SUPFAM" id="SSF88659">
    <property type="entry name" value="Sigma3 and sigma4 domains of RNA polymerase sigma factors"/>
    <property type="match status" value="1"/>
</dbReference>